<protein>
    <submittedName>
        <fullName evidence="1">Uncharacterized protein</fullName>
    </submittedName>
</protein>
<sequence>MRRRRPNKKCPTRPPAARRPTIYLPISSSRSAVEAFEPLPTDCSCKSRKLSGRRGTREGLLLGGKRPRYKLSLWDSFTTLTLGKAWGVNGPCDCARYKPWLPLPAHEMVRSDVLPSLGVWRRKRWRCERVLLGLGLVMMMSALCDKV</sequence>
<keyword evidence="2" id="KW-1185">Reference proteome</keyword>
<accession>A0A2V1DJ01</accession>
<evidence type="ECO:0000313" key="2">
    <source>
        <dbReference type="Proteomes" id="UP000244855"/>
    </source>
</evidence>
<evidence type="ECO:0000313" key="1">
    <source>
        <dbReference type="EMBL" id="PVH97841.1"/>
    </source>
</evidence>
<name>A0A2V1DJ01_9PLEO</name>
<proteinExistence type="predicted"/>
<organism evidence="1 2">
    <name type="scientific">Periconia macrospinosa</name>
    <dbReference type="NCBI Taxonomy" id="97972"/>
    <lineage>
        <taxon>Eukaryota</taxon>
        <taxon>Fungi</taxon>
        <taxon>Dikarya</taxon>
        <taxon>Ascomycota</taxon>
        <taxon>Pezizomycotina</taxon>
        <taxon>Dothideomycetes</taxon>
        <taxon>Pleosporomycetidae</taxon>
        <taxon>Pleosporales</taxon>
        <taxon>Massarineae</taxon>
        <taxon>Periconiaceae</taxon>
        <taxon>Periconia</taxon>
    </lineage>
</organism>
<dbReference type="Proteomes" id="UP000244855">
    <property type="component" value="Unassembled WGS sequence"/>
</dbReference>
<dbReference type="EMBL" id="KZ805427">
    <property type="protein sequence ID" value="PVH97841.1"/>
    <property type="molecule type" value="Genomic_DNA"/>
</dbReference>
<gene>
    <name evidence="1" type="ORF">DM02DRAFT_616226</name>
</gene>
<reference evidence="1 2" key="1">
    <citation type="journal article" date="2018" name="Sci. Rep.">
        <title>Comparative genomics provides insights into the lifestyle and reveals functional heterogeneity of dark septate endophytic fungi.</title>
        <authorList>
            <person name="Knapp D.G."/>
            <person name="Nemeth J.B."/>
            <person name="Barry K."/>
            <person name="Hainaut M."/>
            <person name="Henrissat B."/>
            <person name="Johnson J."/>
            <person name="Kuo A."/>
            <person name="Lim J.H.P."/>
            <person name="Lipzen A."/>
            <person name="Nolan M."/>
            <person name="Ohm R.A."/>
            <person name="Tamas L."/>
            <person name="Grigoriev I.V."/>
            <person name="Spatafora J.W."/>
            <person name="Nagy L.G."/>
            <person name="Kovacs G.M."/>
        </authorList>
    </citation>
    <scope>NUCLEOTIDE SEQUENCE [LARGE SCALE GENOMIC DNA]</scope>
    <source>
        <strain evidence="1 2">DSE2036</strain>
    </source>
</reference>
<dbReference type="AlphaFoldDB" id="A0A2V1DJ01"/>